<keyword evidence="3" id="KW-1003">Cell membrane</keyword>
<dbReference type="SMART" id="SM00382">
    <property type="entry name" value="AAA"/>
    <property type="match status" value="1"/>
</dbReference>
<keyword evidence="5 7" id="KW-0067">ATP-binding</keyword>
<evidence type="ECO:0000256" key="3">
    <source>
        <dbReference type="ARBA" id="ARBA00022475"/>
    </source>
</evidence>
<dbReference type="PANTHER" id="PTHR46743:SF2">
    <property type="entry name" value="TEICHOIC ACIDS EXPORT ATP-BINDING PROTEIN TAGH"/>
    <property type="match status" value="1"/>
</dbReference>
<dbReference type="PROSITE" id="PS50893">
    <property type="entry name" value="ABC_TRANSPORTER_2"/>
    <property type="match status" value="1"/>
</dbReference>
<dbReference type="AlphaFoldDB" id="A0A6L6YMN9"/>
<proteinExistence type="inferred from homology"/>
<evidence type="ECO:0000313" key="8">
    <source>
        <dbReference type="Proteomes" id="UP000472580"/>
    </source>
</evidence>
<protein>
    <submittedName>
        <fullName evidence="7">ATP-binding cassette domain-containing protein</fullName>
    </submittedName>
</protein>
<dbReference type="GO" id="GO:0140359">
    <property type="term" value="F:ABC-type transporter activity"/>
    <property type="evidence" value="ECO:0007669"/>
    <property type="project" value="InterPro"/>
</dbReference>
<sequence>MGKVILEDVSVDIPIFNSQTRSLKKTLIGVATGARIDLNSSGKAIVRSLDHINLRVEEHERIGIVGHNGAGKSTLLRVLSKVYCPTSGTAIIDGKIGSLIDISLGIDPEATGVENIYLRAALLGIDKNRVDDELDDLLEFTQLGEFINMPVRTYSTGMHMRLAFGVSTMISPDILIMDEWLSVGDRDFQVKAEKRLNNLIARSNILFLASHSRSLIERCCTRVIWLEHGSIRQIGSPAEICNLYFG</sequence>
<dbReference type="InterPro" id="IPR003439">
    <property type="entry name" value="ABC_transporter-like_ATP-bd"/>
</dbReference>
<comment type="caution">
    <text evidence="7">The sequence shown here is derived from an EMBL/GenBank/DDBJ whole genome shotgun (WGS) entry which is preliminary data.</text>
</comment>
<dbReference type="GO" id="GO:0016020">
    <property type="term" value="C:membrane"/>
    <property type="evidence" value="ECO:0007669"/>
    <property type="project" value="InterPro"/>
</dbReference>
<reference evidence="7 8" key="1">
    <citation type="submission" date="2019-12" db="EMBL/GenBank/DDBJ databases">
        <title>Microbes associate with the intestines of laboratory mice.</title>
        <authorList>
            <person name="Navarre W."/>
            <person name="Wong E."/>
        </authorList>
    </citation>
    <scope>NUCLEOTIDE SEQUENCE [LARGE SCALE GENOMIC DNA]</scope>
    <source>
        <strain evidence="7 8">NM82_D38</strain>
    </source>
</reference>
<dbReference type="PANTHER" id="PTHR46743">
    <property type="entry name" value="TEICHOIC ACIDS EXPORT ATP-BINDING PROTEIN TAGH"/>
    <property type="match status" value="1"/>
</dbReference>
<dbReference type="CDD" id="cd03220">
    <property type="entry name" value="ABC_KpsT_Wzt"/>
    <property type="match status" value="1"/>
</dbReference>
<dbReference type="OrthoDB" id="9778870at2"/>
<evidence type="ECO:0000256" key="2">
    <source>
        <dbReference type="ARBA" id="ARBA00022448"/>
    </source>
</evidence>
<feature type="domain" description="ABC transporter" evidence="6">
    <location>
        <begin position="18"/>
        <end position="245"/>
    </location>
</feature>
<name>A0A6L6YMN9_9BURK</name>
<dbReference type="InterPro" id="IPR015860">
    <property type="entry name" value="ABC_transpr_TagH-like"/>
</dbReference>
<dbReference type="InterPro" id="IPR027417">
    <property type="entry name" value="P-loop_NTPase"/>
</dbReference>
<dbReference type="RefSeq" id="WP_160334901.1">
    <property type="nucleotide sequence ID" value="NZ_WSRP01000010.1"/>
</dbReference>
<dbReference type="Pfam" id="PF00005">
    <property type="entry name" value="ABC_tran"/>
    <property type="match status" value="1"/>
</dbReference>
<organism evidence="7 8">
    <name type="scientific">Parasutterella muris</name>
    <dbReference type="NCBI Taxonomy" id="2565572"/>
    <lineage>
        <taxon>Bacteria</taxon>
        <taxon>Pseudomonadati</taxon>
        <taxon>Pseudomonadota</taxon>
        <taxon>Betaproteobacteria</taxon>
        <taxon>Burkholderiales</taxon>
        <taxon>Sutterellaceae</taxon>
        <taxon>Parasutterella</taxon>
    </lineage>
</organism>
<accession>A0A6L6YMN9</accession>
<dbReference type="SUPFAM" id="SSF52540">
    <property type="entry name" value="P-loop containing nucleoside triphosphate hydrolases"/>
    <property type="match status" value="1"/>
</dbReference>
<keyword evidence="8" id="KW-1185">Reference proteome</keyword>
<dbReference type="EMBL" id="WSRP01000010">
    <property type="protein sequence ID" value="MVX56471.1"/>
    <property type="molecule type" value="Genomic_DNA"/>
</dbReference>
<dbReference type="GO" id="GO:0005524">
    <property type="term" value="F:ATP binding"/>
    <property type="evidence" value="ECO:0007669"/>
    <property type="project" value="UniProtKB-KW"/>
</dbReference>
<dbReference type="InterPro" id="IPR050683">
    <property type="entry name" value="Bact_Polysacc_Export_ATP-bd"/>
</dbReference>
<dbReference type="Gene3D" id="3.40.50.300">
    <property type="entry name" value="P-loop containing nucleotide triphosphate hydrolases"/>
    <property type="match status" value="1"/>
</dbReference>
<evidence type="ECO:0000259" key="6">
    <source>
        <dbReference type="PROSITE" id="PS50893"/>
    </source>
</evidence>
<comment type="similarity">
    <text evidence="1">Belongs to the ABC transporter superfamily.</text>
</comment>
<keyword evidence="4" id="KW-0547">Nucleotide-binding</keyword>
<dbReference type="InterPro" id="IPR003593">
    <property type="entry name" value="AAA+_ATPase"/>
</dbReference>
<evidence type="ECO:0000256" key="5">
    <source>
        <dbReference type="ARBA" id="ARBA00022840"/>
    </source>
</evidence>
<evidence type="ECO:0000313" key="7">
    <source>
        <dbReference type="EMBL" id="MVX56471.1"/>
    </source>
</evidence>
<keyword evidence="2" id="KW-0813">Transport</keyword>
<dbReference type="Proteomes" id="UP000472580">
    <property type="component" value="Unassembled WGS sequence"/>
</dbReference>
<gene>
    <name evidence="7" type="ORF">E5987_04520</name>
</gene>
<evidence type="ECO:0000256" key="1">
    <source>
        <dbReference type="ARBA" id="ARBA00005417"/>
    </source>
</evidence>
<evidence type="ECO:0000256" key="4">
    <source>
        <dbReference type="ARBA" id="ARBA00022741"/>
    </source>
</evidence>
<keyword evidence="3" id="KW-0472">Membrane</keyword>
<dbReference type="GO" id="GO:0016887">
    <property type="term" value="F:ATP hydrolysis activity"/>
    <property type="evidence" value="ECO:0007669"/>
    <property type="project" value="InterPro"/>
</dbReference>